<dbReference type="OMA" id="PFINADN"/>
<accession>A0A834YS80</accession>
<dbReference type="OrthoDB" id="911847at2759"/>
<name>A0A834YS80_TETSI</name>
<dbReference type="PANTHER" id="PTHR36030:SF1">
    <property type="entry name" value="CALMODULIN-BINDING DOMAIN-CONTAINING PROTEIN"/>
    <property type="match status" value="1"/>
</dbReference>
<gene>
    <name evidence="2" type="ORF">HHK36_025193</name>
</gene>
<evidence type="ECO:0000313" key="3">
    <source>
        <dbReference type="Proteomes" id="UP000655225"/>
    </source>
</evidence>
<dbReference type="AlphaFoldDB" id="A0A834YS80"/>
<dbReference type="EMBL" id="JABCRI010000018">
    <property type="protein sequence ID" value="KAF8390666.1"/>
    <property type="molecule type" value="Genomic_DNA"/>
</dbReference>
<sequence length="105" mass="11861">MESNHQSGGFIKSKLGRSKQYSSKVKSSPPSSNASVGFLVDQEFVMSSPKQNAPFINADNNPYGDGEATDDESVNLRATSYISYVQERFKLERVAYDRREYQQMH</sequence>
<comment type="caution">
    <text evidence="2">The sequence shown here is derived from an EMBL/GenBank/DDBJ whole genome shotgun (WGS) entry which is preliminary data.</text>
</comment>
<feature type="region of interest" description="Disordered" evidence="1">
    <location>
        <begin position="51"/>
        <end position="71"/>
    </location>
</feature>
<evidence type="ECO:0000256" key="1">
    <source>
        <dbReference type="SAM" id="MobiDB-lite"/>
    </source>
</evidence>
<feature type="region of interest" description="Disordered" evidence="1">
    <location>
        <begin position="1"/>
        <end position="35"/>
    </location>
</feature>
<dbReference type="Proteomes" id="UP000655225">
    <property type="component" value="Unassembled WGS sequence"/>
</dbReference>
<proteinExistence type="predicted"/>
<reference evidence="2 3" key="1">
    <citation type="submission" date="2020-04" db="EMBL/GenBank/DDBJ databases">
        <title>Plant Genome Project.</title>
        <authorList>
            <person name="Zhang R.-G."/>
        </authorList>
    </citation>
    <scope>NUCLEOTIDE SEQUENCE [LARGE SCALE GENOMIC DNA]</scope>
    <source>
        <strain evidence="2">YNK0</strain>
        <tissue evidence="2">Leaf</tissue>
    </source>
</reference>
<dbReference type="PANTHER" id="PTHR36030">
    <property type="entry name" value="CALMODULIN-BINDING DOMAIN-CONTAINING PROTEIN"/>
    <property type="match status" value="1"/>
</dbReference>
<feature type="compositionally biased region" description="Low complexity" evidence="1">
    <location>
        <begin position="18"/>
        <end position="35"/>
    </location>
</feature>
<evidence type="ECO:0000313" key="2">
    <source>
        <dbReference type="EMBL" id="KAF8390666.1"/>
    </source>
</evidence>
<keyword evidence="3" id="KW-1185">Reference proteome</keyword>
<protein>
    <submittedName>
        <fullName evidence="2">Uncharacterized protein</fullName>
    </submittedName>
</protein>
<organism evidence="2 3">
    <name type="scientific">Tetracentron sinense</name>
    <name type="common">Spur-leaf</name>
    <dbReference type="NCBI Taxonomy" id="13715"/>
    <lineage>
        <taxon>Eukaryota</taxon>
        <taxon>Viridiplantae</taxon>
        <taxon>Streptophyta</taxon>
        <taxon>Embryophyta</taxon>
        <taxon>Tracheophyta</taxon>
        <taxon>Spermatophyta</taxon>
        <taxon>Magnoliopsida</taxon>
        <taxon>Trochodendrales</taxon>
        <taxon>Trochodendraceae</taxon>
        <taxon>Tetracentron</taxon>
    </lineage>
</organism>